<keyword evidence="5 16" id="KW-1133">Transmembrane helix</keyword>
<dbReference type="SUPFAM" id="SSF81321">
    <property type="entry name" value="Family A G protein-coupled receptor-like"/>
    <property type="match status" value="1"/>
</dbReference>
<proteinExistence type="inferred from homology"/>
<evidence type="ECO:0000256" key="7">
    <source>
        <dbReference type="ARBA" id="ARBA00023136"/>
    </source>
</evidence>
<evidence type="ECO:0000256" key="6">
    <source>
        <dbReference type="ARBA" id="ARBA00023040"/>
    </source>
</evidence>
<keyword evidence="11" id="KW-0325">Glycoprotein</keyword>
<evidence type="ECO:0000256" key="14">
    <source>
        <dbReference type="ARBA" id="ARBA00031105"/>
    </source>
</evidence>
<feature type="transmembrane region" description="Helical" evidence="16">
    <location>
        <begin position="79"/>
        <end position="100"/>
    </location>
</feature>
<evidence type="ECO:0000313" key="18">
    <source>
        <dbReference type="EMBL" id="KAK1903880.1"/>
    </source>
</evidence>
<keyword evidence="19" id="KW-1185">Reference proteome</keyword>
<feature type="transmembrane region" description="Helical" evidence="16">
    <location>
        <begin position="279"/>
        <end position="302"/>
    </location>
</feature>
<feature type="transmembrane region" description="Helical" evidence="16">
    <location>
        <begin position="177"/>
        <end position="195"/>
    </location>
</feature>
<dbReference type="EMBL" id="JASDAP010000004">
    <property type="protein sequence ID" value="KAK1903880.1"/>
    <property type="molecule type" value="Genomic_DNA"/>
</dbReference>
<dbReference type="PRINTS" id="PR01102">
    <property type="entry name" value="5HT6RECEPTR"/>
</dbReference>
<protein>
    <recommendedName>
        <fullName evidence="2">Histamine H2 receptor</fullName>
    </recommendedName>
    <alternativeName>
        <fullName evidence="14">Gastric receptor I</fullName>
    </alternativeName>
</protein>
<keyword evidence="3" id="KW-1003">Cell membrane</keyword>
<gene>
    <name evidence="18" type="ORF">KUDE01_011066</name>
</gene>
<accession>A0AAD9CK24</accession>
<dbReference type="PANTHER" id="PTHR24248">
    <property type="entry name" value="ADRENERGIC RECEPTOR-RELATED G-PROTEIN COUPLED RECEPTOR"/>
    <property type="match status" value="1"/>
</dbReference>
<reference evidence="18" key="1">
    <citation type="submission" date="2023-04" db="EMBL/GenBank/DDBJ databases">
        <title>Chromosome-level genome of Chaenocephalus aceratus.</title>
        <authorList>
            <person name="Park H."/>
        </authorList>
    </citation>
    <scope>NUCLEOTIDE SEQUENCE</scope>
    <source>
        <strain evidence="18">DE</strain>
        <tissue evidence="18">Muscle</tissue>
    </source>
</reference>
<dbReference type="CDD" id="cd15051">
    <property type="entry name" value="7tmA_Histamine_H2R"/>
    <property type="match status" value="1"/>
</dbReference>
<dbReference type="SMART" id="SM01381">
    <property type="entry name" value="7TM_GPCR_Srsx"/>
    <property type="match status" value="1"/>
</dbReference>
<evidence type="ECO:0000259" key="17">
    <source>
        <dbReference type="PROSITE" id="PS50262"/>
    </source>
</evidence>
<keyword evidence="9" id="KW-1015">Disulfide bond</keyword>
<evidence type="ECO:0000256" key="10">
    <source>
        <dbReference type="ARBA" id="ARBA00023170"/>
    </source>
</evidence>
<dbReference type="PANTHER" id="PTHR24248:SF163">
    <property type="entry name" value="HISTAMINE H2 RECEPTOR-LIKE"/>
    <property type="match status" value="1"/>
</dbReference>
<dbReference type="GO" id="GO:0043410">
    <property type="term" value="P:positive regulation of MAPK cascade"/>
    <property type="evidence" value="ECO:0007669"/>
    <property type="project" value="TreeGrafter"/>
</dbReference>
<keyword evidence="7 16" id="KW-0472">Membrane</keyword>
<evidence type="ECO:0000256" key="12">
    <source>
        <dbReference type="ARBA" id="ARBA00023224"/>
    </source>
</evidence>
<dbReference type="FunFam" id="1.20.1070.10:FF:000121">
    <property type="entry name" value="Histamine H2 receptor"/>
    <property type="match status" value="1"/>
</dbReference>
<feature type="transmembrane region" description="Helical" evidence="16">
    <location>
        <begin position="244"/>
        <end position="267"/>
    </location>
</feature>
<evidence type="ECO:0000256" key="2">
    <source>
        <dbReference type="ARBA" id="ARBA00014565"/>
    </source>
</evidence>
<dbReference type="Proteomes" id="UP001228049">
    <property type="component" value="Unassembled WGS sequence"/>
</dbReference>
<dbReference type="GO" id="GO:0071880">
    <property type="term" value="P:adenylate cyclase-activating adrenergic receptor signaling pathway"/>
    <property type="evidence" value="ECO:0007669"/>
    <property type="project" value="TreeGrafter"/>
</dbReference>
<keyword evidence="12 15" id="KW-0807">Transducer</keyword>
<dbReference type="InterPro" id="IPR017452">
    <property type="entry name" value="GPCR_Rhodpsn_7TM"/>
</dbReference>
<feature type="domain" description="G-protein coupled receptors family 1 profile" evidence="17">
    <location>
        <begin position="21"/>
        <end position="299"/>
    </location>
</feature>
<evidence type="ECO:0000313" key="19">
    <source>
        <dbReference type="Proteomes" id="UP001228049"/>
    </source>
</evidence>
<sequence>MLSQVVLGVTLTLLIILTVGGNVLVCVAVCTSRRLRCLTNCFIVSLAVTDLLLGLLVLPFSALHQLTNDWPLGPIFCNFYISMDVMLCTASILTLLAISVDRYLAVTMPLRYTSLVLPWRVALAMAGVWTVSVAVSFLPIQMGWNTVNGTVQNQGPWAPERKCRFELNRPYVLTDSLLTFYLPLVAMCWTYLRILRIARAQAKRIISARPTCITSYNCGNNPSTTTTVVSSVTSVALREHKATVTLAAVIGAFVVCWLPYFILFTVLGLKEHPDPSTVAAFPIVLWLGYANSALNPILYGALNRDFRSAYNHLLRCRCPTYIGWRSRQPSPTLTAAREHLTEVTLLCDHNPTTCRAGLTEPSLMLQEMNSGTATATIHLTNGTAATDVNGNESHTNTPLIFHSMSAGRAEPVLVRCAVFMWLQPRARSIRHKRKSNRLSKR</sequence>
<organism evidence="18 19">
    <name type="scientific">Dissostichus eleginoides</name>
    <name type="common">Patagonian toothfish</name>
    <name type="synonym">Dissostichus amissus</name>
    <dbReference type="NCBI Taxonomy" id="100907"/>
    <lineage>
        <taxon>Eukaryota</taxon>
        <taxon>Metazoa</taxon>
        <taxon>Chordata</taxon>
        <taxon>Craniata</taxon>
        <taxon>Vertebrata</taxon>
        <taxon>Euteleostomi</taxon>
        <taxon>Actinopterygii</taxon>
        <taxon>Neopterygii</taxon>
        <taxon>Teleostei</taxon>
        <taxon>Neoteleostei</taxon>
        <taxon>Acanthomorphata</taxon>
        <taxon>Eupercaria</taxon>
        <taxon>Perciformes</taxon>
        <taxon>Notothenioidei</taxon>
        <taxon>Nototheniidae</taxon>
        <taxon>Dissostichus</taxon>
    </lineage>
</organism>
<keyword evidence="6 15" id="KW-0297">G-protein coupled receptor</keyword>
<evidence type="ECO:0000256" key="5">
    <source>
        <dbReference type="ARBA" id="ARBA00022989"/>
    </source>
</evidence>
<comment type="similarity">
    <text evidence="15">Belongs to the G-protein coupled receptor 1 family.</text>
</comment>
<dbReference type="AlphaFoldDB" id="A0AAD9CK24"/>
<dbReference type="PRINTS" id="PR00237">
    <property type="entry name" value="GPCRRHODOPSN"/>
</dbReference>
<evidence type="ECO:0000256" key="8">
    <source>
        <dbReference type="ARBA" id="ARBA00023139"/>
    </source>
</evidence>
<dbReference type="Pfam" id="PF00001">
    <property type="entry name" value="7tm_1"/>
    <property type="match status" value="1"/>
</dbReference>
<evidence type="ECO:0000256" key="1">
    <source>
        <dbReference type="ARBA" id="ARBA00004651"/>
    </source>
</evidence>
<evidence type="ECO:0000256" key="15">
    <source>
        <dbReference type="RuleBase" id="RU000688"/>
    </source>
</evidence>
<dbReference type="GO" id="GO:0004930">
    <property type="term" value="F:G protein-coupled receptor activity"/>
    <property type="evidence" value="ECO:0007669"/>
    <property type="project" value="UniProtKB-KW"/>
</dbReference>
<dbReference type="GO" id="GO:0005886">
    <property type="term" value="C:plasma membrane"/>
    <property type="evidence" value="ECO:0007669"/>
    <property type="project" value="UniProtKB-SubCell"/>
</dbReference>
<comment type="caution">
    <text evidence="18">The sequence shown here is derived from an EMBL/GenBank/DDBJ whole genome shotgun (WGS) entry which is preliminary data.</text>
</comment>
<evidence type="ECO:0000256" key="16">
    <source>
        <dbReference type="SAM" id="Phobius"/>
    </source>
</evidence>
<keyword evidence="10 15" id="KW-0675">Receptor</keyword>
<keyword evidence="4 15" id="KW-0812">Transmembrane</keyword>
<dbReference type="PROSITE" id="PS50262">
    <property type="entry name" value="G_PROTEIN_RECEP_F1_2"/>
    <property type="match status" value="1"/>
</dbReference>
<dbReference type="InterPro" id="IPR000276">
    <property type="entry name" value="GPCR_Rhodpsn"/>
</dbReference>
<evidence type="ECO:0000256" key="4">
    <source>
        <dbReference type="ARBA" id="ARBA00022692"/>
    </source>
</evidence>
<name>A0AAD9CK24_DISEL</name>
<dbReference type="PROSITE" id="PS00237">
    <property type="entry name" value="G_PROTEIN_RECEP_F1_1"/>
    <property type="match status" value="1"/>
</dbReference>
<feature type="transmembrane region" description="Helical" evidence="16">
    <location>
        <begin position="37"/>
        <end position="59"/>
    </location>
</feature>
<evidence type="ECO:0000256" key="9">
    <source>
        <dbReference type="ARBA" id="ARBA00023157"/>
    </source>
</evidence>
<keyword evidence="13" id="KW-0449">Lipoprotein</keyword>
<dbReference type="Gene3D" id="1.20.1070.10">
    <property type="entry name" value="Rhodopsin 7-helix transmembrane proteins"/>
    <property type="match status" value="1"/>
</dbReference>
<evidence type="ECO:0000256" key="3">
    <source>
        <dbReference type="ARBA" id="ARBA00022475"/>
    </source>
</evidence>
<evidence type="ECO:0000256" key="11">
    <source>
        <dbReference type="ARBA" id="ARBA00023180"/>
    </source>
</evidence>
<evidence type="ECO:0000256" key="13">
    <source>
        <dbReference type="ARBA" id="ARBA00023288"/>
    </source>
</evidence>
<feature type="transmembrane region" description="Helical" evidence="16">
    <location>
        <begin position="6"/>
        <end position="30"/>
    </location>
</feature>
<comment type="subcellular location">
    <subcellularLocation>
        <location evidence="1">Cell membrane</location>
        <topology evidence="1">Multi-pass membrane protein</topology>
    </subcellularLocation>
</comment>
<keyword evidence="8" id="KW-0564">Palmitate</keyword>
<feature type="transmembrane region" description="Helical" evidence="16">
    <location>
        <begin position="121"/>
        <end position="140"/>
    </location>
</feature>